<gene>
    <name evidence="2" type="ORF">GWR21_03915</name>
</gene>
<dbReference type="EMBL" id="CP048113">
    <property type="protein sequence ID" value="QHS58778.1"/>
    <property type="molecule type" value="Genomic_DNA"/>
</dbReference>
<dbReference type="PANTHER" id="PTHR35149">
    <property type="entry name" value="SLL5132 PROTEIN"/>
    <property type="match status" value="1"/>
</dbReference>
<feature type="domain" description="GmrSD restriction endonucleases N-terminal" evidence="1">
    <location>
        <begin position="18"/>
        <end position="210"/>
    </location>
</feature>
<protein>
    <submittedName>
        <fullName evidence="2">DUF262 domain-containing protein</fullName>
    </submittedName>
</protein>
<evidence type="ECO:0000313" key="3">
    <source>
        <dbReference type="Proteomes" id="UP000476411"/>
    </source>
</evidence>
<dbReference type="PANTHER" id="PTHR35149:SF2">
    <property type="entry name" value="DUF262 DOMAIN-CONTAINING PROTEIN"/>
    <property type="match status" value="1"/>
</dbReference>
<dbReference type="KEGG" id="chih:GWR21_03915"/>
<evidence type="ECO:0000313" key="2">
    <source>
        <dbReference type="EMBL" id="QHS58778.1"/>
    </source>
</evidence>
<dbReference type="AlphaFoldDB" id="A0A6B9Z951"/>
<name>A0A6B9Z951_9BACT</name>
<dbReference type="Proteomes" id="UP000476411">
    <property type="component" value="Chromosome"/>
</dbReference>
<accession>A0A6B9Z951</accession>
<keyword evidence="3" id="KW-1185">Reference proteome</keyword>
<proteinExistence type="predicted"/>
<dbReference type="Pfam" id="PF03235">
    <property type="entry name" value="GmrSD_N"/>
    <property type="match status" value="1"/>
</dbReference>
<dbReference type="RefSeq" id="WP_162330481.1">
    <property type="nucleotide sequence ID" value="NZ_CP048113.1"/>
</dbReference>
<organism evidence="2 3">
    <name type="scientific">Chitinophaga agri</name>
    <dbReference type="NCBI Taxonomy" id="2703787"/>
    <lineage>
        <taxon>Bacteria</taxon>
        <taxon>Pseudomonadati</taxon>
        <taxon>Bacteroidota</taxon>
        <taxon>Chitinophagia</taxon>
        <taxon>Chitinophagales</taxon>
        <taxon>Chitinophagaceae</taxon>
        <taxon>Chitinophaga</taxon>
    </lineage>
</organism>
<sequence>MAVTKLILKPVCQLRGERFYVPAYQRGYRWTQMQVLALLEDIWKFRIDNHNSQREVFYCLQPLVVAQSPQGWIVIDGQQRLTTIQLIIIYLRTLTEDPEYFKFVLSYETRPESQRFVENLHTMEHADNIDYHYMIEAYHAIDTWFKGKGPNAKINFQQTLLNDDEDGKNVKVIWYEVEHAETANHIDIFTRLNIGKIALTNAELIKAYLLQKTHFSPEKANLKQIQIASEWDYIEKMLQRDDFWYFIYDSSDSSAYENRIEYLFDRMFDRKPEHDHYYTFYSFINERNLIKDQNNNVDVGAMWIRVKNYFQVFEEWFNNNDLYHLIGYLICCEYRIDALKQTADNQTKDSFVQILNQKIQDTVNFYIEDLEYGADNDKIKKVLLLFNIRTLMLSKGDSRFPFNLYKMNRWDIEHISSQTEKDIDKRYRKEWMADIITYFSGQSIDTIVENEQPESVLFIGLNDRDRSICERLFKLYTKETVNDREFDNVKNEIAERFKEGVKATNKYMDNIGNLALLDSNTNRGYKNAFFPIKRQRIIENDSIGKFVPICTKNVFLKYYSDQLGDVMHWKESDAISYTHSINRILEKYLPQKKNNVPCN</sequence>
<evidence type="ECO:0000259" key="1">
    <source>
        <dbReference type="Pfam" id="PF03235"/>
    </source>
</evidence>
<dbReference type="InterPro" id="IPR004919">
    <property type="entry name" value="GmrSD_N"/>
</dbReference>
<reference evidence="2 3" key="1">
    <citation type="submission" date="2020-01" db="EMBL/GenBank/DDBJ databases">
        <title>Complete genome sequence of Chitinophaga sp. H33E-04 isolated from quinoa roots.</title>
        <authorList>
            <person name="Weon H.-Y."/>
            <person name="Lee S.A."/>
        </authorList>
    </citation>
    <scope>NUCLEOTIDE SEQUENCE [LARGE SCALE GENOMIC DNA]</scope>
    <source>
        <strain evidence="2 3">H33E-04</strain>
    </source>
</reference>